<organism evidence="1 2">
    <name type="scientific">Caballeronia glathei</name>
    <dbReference type="NCBI Taxonomy" id="60547"/>
    <lineage>
        <taxon>Bacteria</taxon>
        <taxon>Pseudomonadati</taxon>
        <taxon>Pseudomonadota</taxon>
        <taxon>Betaproteobacteria</taxon>
        <taxon>Burkholderiales</taxon>
        <taxon>Burkholderiaceae</taxon>
        <taxon>Caballeronia</taxon>
    </lineage>
</organism>
<name>A0A069PY00_9BURK</name>
<sequence>MFSIRKLLDIRINRERTRALERIFNTSHKELRHTYSVAPDGFLNAKPPMFPGTQYLGDIDIKASVTTLQVEQQQKAIVESAIEACGFVSVRPGNYVGNNARYDIRKVRLAVANSFGGVVVSLLSNDVDVFWKLRDARLNPPPPWIAFPDIDPDSLGSLQGDIEYWWASFWTPFWDALDSAQKDKFLHDHDATFAWRECIFAHSSARSVE</sequence>
<reference evidence="1 2" key="1">
    <citation type="submission" date="2014-03" db="EMBL/GenBank/DDBJ databases">
        <title>Draft Genome Sequences of Four Burkholderia Strains.</title>
        <authorList>
            <person name="Liu X.Y."/>
            <person name="Li C.X."/>
            <person name="Xu J.H."/>
        </authorList>
    </citation>
    <scope>NUCLEOTIDE SEQUENCE [LARGE SCALE GENOMIC DNA]</scope>
    <source>
        <strain evidence="1 2">DSM 50014</strain>
    </source>
</reference>
<protein>
    <submittedName>
        <fullName evidence="1">Uncharacterized protein</fullName>
    </submittedName>
</protein>
<evidence type="ECO:0000313" key="1">
    <source>
        <dbReference type="EMBL" id="KDR42281.1"/>
    </source>
</evidence>
<dbReference type="AlphaFoldDB" id="A0A069PY00"/>
<dbReference type="RefSeq" id="WP_051672496.1">
    <property type="nucleotide sequence ID" value="NZ_CADFFX010000004.1"/>
</dbReference>
<gene>
    <name evidence="1" type="ORF">BG61_10495</name>
</gene>
<accession>A0A069PY00</accession>
<evidence type="ECO:0000313" key="2">
    <source>
        <dbReference type="Proteomes" id="UP000027466"/>
    </source>
</evidence>
<comment type="caution">
    <text evidence="1">The sequence shown here is derived from an EMBL/GenBank/DDBJ whole genome shotgun (WGS) entry which is preliminary data.</text>
</comment>
<dbReference type="EMBL" id="JFHC01000018">
    <property type="protein sequence ID" value="KDR42281.1"/>
    <property type="molecule type" value="Genomic_DNA"/>
</dbReference>
<dbReference type="Proteomes" id="UP000027466">
    <property type="component" value="Unassembled WGS sequence"/>
</dbReference>
<keyword evidence="2" id="KW-1185">Reference proteome</keyword>
<dbReference type="STRING" id="60547.GCA_000751215_03144"/>
<proteinExistence type="predicted"/>